<protein>
    <submittedName>
        <fullName evidence="2">Uncharacterized protein</fullName>
    </submittedName>
</protein>
<feature type="region of interest" description="Disordered" evidence="1">
    <location>
        <begin position="16"/>
        <end position="49"/>
    </location>
</feature>
<proteinExistence type="predicted"/>
<keyword evidence="3" id="KW-1185">Reference proteome</keyword>
<sequence>MKRNCLRVTPQCIWSNSSSSADRDRQTSDLPSFHVSKKQRCKNNDTDRDCNHTIRWSQHEIQTQSERDHETSSCVLQQKGRKIEVVGADGDVHSRHPGVDEAEGSHAGADECQSVGQDKGIEGIAAGPSKHGRPHCAITSGQRES</sequence>
<accession>A0A8T0TAT1</accession>
<dbReference type="AlphaFoldDB" id="A0A8T0TAT1"/>
<feature type="region of interest" description="Disordered" evidence="1">
    <location>
        <begin position="88"/>
        <end position="145"/>
    </location>
</feature>
<evidence type="ECO:0000313" key="3">
    <source>
        <dbReference type="Proteomes" id="UP000823388"/>
    </source>
</evidence>
<organism evidence="2 3">
    <name type="scientific">Panicum virgatum</name>
    <name type="common">Blackwell switchgrass</name>
    <dbReference type="NCBI Taxonomy" id="38727"/>
    <lineage>
        <taxon>Eukaryota</taxon>
        <taxon>Viridiplantae</taxon>
        <taxon>Streptophyta</taxon>
        <taxon>Embryophyta</taxon>
        <taxon>Tracheophyta</taxon>
        <taxon>Spermatophyta</taxon>
        <taxon>Magnoliopsida</taxon>
        <taxon>Liliopsida</taxon>
        <taxon>Poales</taxon>
        <taxon>Poaceae</taxon>
        <taxon>PACMAD clade</taxon>
        <taxon>Panicoideae</taxon>
        <taxon>Panicodae</taxon>
        <taxon>Paniceae</taxon>
        <taxon>Panicinae</taxon>
        <taxon>Panicum</taxon>
        <taxon>Panicum sect. Hiantes</taxon>
    </lineage>
</organism>
<feature type="compositionally biased region" description="Basic and acidic residues" evidence="1">
    <location>
        <begin position="90"/>
        <end position="99"/>
    </location>
</feature>
<dbReference type="Proteomes" id="UP000823388">
    <property type="component" value="Chromosome 4K"/>
</dbReference>
<dbReference type="EMBL" id="CM029043">
    <property type="protein sequence ID" value="KAG2608872.1"/>
    <property type="molecule type" value="Genomic_DNA"/>
</dbReference>
<reference evidence="2" key="1">
    <citation type="submission" date="2020-05" db="EMBL/GenBank/DDBJ databases">
        <title>WGS assembly of Panicum virgatum.</title>
        <authorList>
            <person name="Lovell J.T."/>
            <person name="Jenkins J."/>
            <person name="Shu S."/>
            <person name="Juenger T.E."/>
            <person name="Schmutz J."/>
        </authorList>
    </citation>
    <scope>NUCLEOTIDE SEQUENCE</scope>
    <source>
        <strain evidence="2">AP13</strain>
    </source>
</reference>
<evidence type="ECO:0000313" key="2">
    <source>
        <dbReference type="EMBL" id="KAG2608872.1"/>
    </source>
</evidence>
<name>A0A8T0TAT1_PANVG</name>
<comment type="caution">
    <text evidence="2">The sequence shown here is derived from an EMBL/GenBank/DDBJ whole genome shotgun (WGS) entry which is preliminary data.</text>
</comment>
<evidence type="ECO:0000256" key="1">
    <source>
        <dbReference type="SAM" id="MobiDB-lite"/>
    </source>
</evidence>
<gene>
    <name evidence="2" type="ORF">PVAP13_4KG010081</name>
</gene>